<organism evidence="8 9">
    <name type="scientific">Saccharophagus degradans</name>
    <dbReference type="NCBI Taxonomy" id="86304"/>
    <lineage>
        <taxon>Bacteria</taxon>
        <taxon>Pseudomonadati</taxon>
        <taxon>Pseudomonadota</taxon>
        <taxon>Gammaproteobacteria</taxon>
        <taxon>Cellvibrionales</taxon>
        <taxon>Cellvibrionaceae</taxon>
        <taxon>Saccharophagus</taxon>
    </lineage>
</organism>
<dbReference type="GO" id="GO:0071973">
    <property type="term" value="P:bacterial-type flagellum-dependent cell motility"/>
    <property type="evidence" value="ECO:0007669"/>
    <property type="project" value="TreeGrafter"/>
</dbReference>
<keyword evidence="8" id="KW-0969">Cilium</keyword>
<accession>A0AAW7X2Z0</accession>
<feature type="domain" description="Flagellar hook-associated protein 2 C-terminal" evidence="7">
    <location>
        <begin position="594"/>
        <end position="673"/>
    </location>
</feature>
<dbReference type="GO" id="GO:0009424">
    <property type="term" value="C:bacterial-type flagellum hook"/>
    <property type="evidence" value="ECO:0007669"/>
    <property type="project" value="UniProtKB-UniRule"/>
</dbReference>
<comment type="similarity">
    <text evidence="1 5">Belongs to the FliD family.</text>
</comment>
<name>A0AAW7X2Z0_9GAMM</name>
<dbReference type="InterPro" id="IPR040026">
    <property type="entry name" value="FliD"/>
</dbReference>
<proteinExistence type="inferred from homology"/>
<dbReference type="PANTHER" id="PTHR30288">
    <property type="entry name" value="FLAGELLAR CAP/ASSEMBLY PROTEIN FLID"/>
    <property type="match status" value="1"/>
</dbReference>
<comment type="caution">
    <text evidence="8">The sequence shown here is derived from an EMBL/GenBank/DDBJ whole genome shotgun (WGS) entry which is preliminary data.</text>
</comment>
<dbReference type="GO" id="GO:0007155">
    <property type="term" value="P:cell adhesion"/>
    <property type="evidence" value="ECO:0007669"/>
    <property type="project" value="InterPro"/>
</dbReference>
<dbReference type="GO" id="GO:0005576">
    <property type="term" value="C:extracellular region"/>
    <property type="evidence" value="ECO:0007669"/>
    <property type="project" value="UniProtKB-SubCell"/>
</dbReference>
<protein>
    <recommendedName>
        <fullName evidence="5">Flagellar hook-associated protein 2</fullName>
        <shortName evidence="5">HAP2</shortName>
    </recommendedName>
    <alternativeName>
        <fullName evidence="5">Flagellar cap protein</fullName>
    </alternativeName>
</protein>
<comment type="subcellular location">
    <subcellularLocation>
        <location evidence="5">Secreted</location>
    </subcellularLocation>
    <subcellularLocation>
        <location evidence="5">Bacterial flagellum</location>
    </subcellularLocation>
</comment>
<evidence type="ECO:0000313" key="8">
    <source>
        <dbReference type="EMBL" id="MDO6420991.1"/>
    </source>
</evidence>
<dbReference type="RefSeq" id="WP_303490161.1">
    <property type="nucleotide sequence ID" value="NZ_JAUOPB010000001.1"/>
</dbReference>
<evidence type="ECO:0000256" key="4">
    <source>
        <dbReference type="ARBA" id="ARBA00023143"/>
    </source>
</evidence>
<evidence type="ECO:0000256" key="2">
    <source>
        <dbReference type="ARBA" id="ARBA00011255"/>
    </source>
</evidence>
<sequence>MIDNNIIQSIGAGSGIDTNNLVKQLTSIEKAAPQNRIDKTRDLTESKISDFGKLKSALSTLKDATKTLTDPEGLFSKTASFTESDALVPVELGTDVQTGSYTFEVNAIAKSQSLSSTSFASITDTVGEGTLTIRLGSVTTDVNGAMTAFSADVEEDAIEIVIDSSNNSLSGLRDAINNSDSGIQASIVNDGSGYKLQIKAASGAANELEITVAESGGTPTNEDANGLSRFAFNTTVSQLTENQGGQDASLTLNGLAITRETNKVEDVVEGLTLDILKAAPGEEINITISDDKAFAEQNIRDFVEAYNLFLEVLEPIFGTSEVENDEGETTTVTGSLAKDSLAKSILSQIRSTIASSIPGLGNSDFTSLTNVGIRTELDGTLSIDEDDFSDAFDTNFEDIQKLFAPTTYSSSGEIFINSYGKNTTAGEYEVNITTAPDQGYYNGGDLDDTEATFPNFDSSAKTYDFKISVNGNTSDTLVIPSAVYADKDEMAVALQTLINADETLAANAATVTVTYDSINDRFDITSNKYGASSTVEITEASASASSDLGLAVAAGTPGVTVVGTIDGVAGFASGNVLLPKLGEPAEGLALVIGKNASTGTVNFSRGFAGELDELITSFLTAGGVIDLREDSLESDLEDLDEDQTSLDRRMTAYQERLIQQFISMERILNSLNSSGSFLDNLVNTLPFTAKRD</sequence>
<feature type="coiled-coil region" evidence="5">
    <location>
        <begin position="629"/>
        <end position="656"/>
    </location>
</feature>
<feature type="domain" description="Flagellar hook-associated protein 2 N-terminal" evidence="6">
    <location>
        <begin position="14"/>
        <end position="112"/>
    </location>
</feature>
<dbReference type="InterPro" id="IPR010809">
    <property type="entry name" value="FliD_C"/>
</dbReference>
<evidence type="ECO:0000259" key="7">
    <source>
        <dbReference type="Pfam" id="PF07195"/>
    </source>
</evidence>
<dbReference type="PANTHER" id="PTHR30288:SF0">
    <property type="entry name" value="FLAGELLAR HOOK-ASSOCIATED PROTEIN 2"/>
    <property type="match status" value="1"/>
</dbReference>
<dbReference type="AlphaFoldDB" id="A0AAW7X2Z0"/>
<comment type="subunit">
    <text evidence="2 5">Homopentamer.</text>
</comment>
<keyword evidence="4 5" id="KW-0975">Bacterial flagellum</keyword>
<keyword evidence="5" id="KW-0964">Secreted</keyword>
<dbReference type="GO" id="GO:0009421">
    <property type="term" value="C:bacterial-type flagellum filament cap"/>
    <property type="evidence" value="ECO:0007669"/>
    <property type="project" value="InterPro"/>
</dbReference>
<dbReference type="Proteomes" id="UP001169760">
    <property type="component" value="Unassembled WGS sequence"/>
</dbReference>
<dbReference type="Pfam" id="PF02465">
    <property type="entry name" value="FliD_N"/>
    <property type="match status" value="1"/>
</dbReference>
<evidence type="ECO:0000313" key="9">
    <source>
        <dbReference type="Proteomes" id="UP001169760"/>
    </source>
</evidence>
<keyword evidence="8" id="KW-0282">Flagellum</keyword>
<reference evidence="8" key="1">
    <citation type="submission" date="2023-07" db="EMBL/GenBank/DDBJ databases">
        <title>Genome content predicts the carbon catabolic preferences of heterotrophic bacteria.</title>
        <authorList>
            <person name="Gralka M."/>
        </authorList>
    </citation>
    <scope>NUCLEOTIDE SEQUENCE</scope>
    <source>
        <strain evidence="8">I3M17_2</strain>
    </source>
</reference>
<keyword evidence="3 5" id="KW-0175">Coiled coil</keyword>
<evidence type="ECO:0000259" key="6">
    <source>
        <dbReference type="Pfam" id="PF02465"/>
    </source>
</evidence>
<dbReference type="Pfam" id="PF07195">
    <property type="entry name" value="FliD_C"/>
    <property type="match status" value="2"/>
</dbReference>
<keyword evidence="8" id="KW-0966">Cell projection</keyword>
<gene>
    <name evidence="8" type="primary">fliD</name>
    <name evidence="8" type="ORF">Q4521_00750</name>
</gene>
<dbReference type="InterPro" id="IPR003481">
    <property type="entry name" value="FliD_N"/>
</dbReference>
<evidence type="ECO:0000256" key="3">
    <source>
        <dbReference type="ARBA" id="ARBA00023054"/>
    </source>
</evidence>
<evidence type="ECO:0000256" key="1">
    <source>
        <dbReference type="ARBA" id="ARBA00009764"/>
    </source>
</evidence>
<feature type="domain" description="Flagellar hook-associated protein 2 C-terminal" evidence="7">
    <location>
        <begin position="245"/>
        <end position="407"/>
    </location>
</feature>
<evidence type="ECO:0000256" key="5">
    <source>
        <dbReference type="RuleBase" id="RU362066"/>
    </source>
</evidence>
<comment type="function">
    <text evidence="5">Required for morphogenesis and for the elongation of the flagellar filament by facilitating polymerization of the flagellin monomers at the tip of growing filament. Forms a capping structure, which prevents flagellin subunits (transported through the central channel of the flagellum) from leaking out without polymerization at the distal end.</text>
</comment>
<dbReference type="EMBL" id="JAUOPB010000001">
    <property type="protein sequence ID" value="MDO6420991.1"/>
    <property type="molecule type" value="Genomic_DNA"/>
</dbReference>